<accession>B0EBH4</accession>
<sequence>MSKGGSETNLLRIEVLEGQHLFVRENTSGEATLVISVEKEKKKIKINRKDNPIPGTPNNKIEIGKIPMGEHEIQFLFTDAEKKQPAKHYRCSISMTELLPYNTNHVKELEFENEVNKDDEQKPIFKISMFLFQQRDSKADKAILKKAGALIIATNNSDLMLIMSALELPKIDVNMCDKEEKNTALHIATMKSTNEHILLTLLKDPRIDVNVKIK</sequence>
<evidence type="ECO:0000313" key="2">
    <source>
        <dbReference type="Proteomes" id="UP000008076"/>
    </source>
</evidence>
<name>B0EBH4_ENTDS</name>
<dbReference type="VEuPathDB" id="AmoebaDB:EDI_338380"/>
<dbReference type="EMBL" id="DS548602">
    <property type="protein sequence ID" value="EDR28116.1"/>
    <property type="molecule type" value="Genomic_DNA"/>
</dbReference>
<proteinExistence type="predicted"/>
<dbReference type="AlphaFoldDB" id="B0EBH4"/>
<organism evidence="2">
    <name type="scientific">Entamoeba dispar (strain ATCC PRA-260 / SAW760)</name>
    <dbReference type="NCBI Taxonomy" id="370354"/>
    <lineage>
        <taxon>Eukaryota</taxon>
        <taxon>Amoebozoa</taxon>
        <taxon>Evosea</taxon>
        <taxon>Archamoebae</taxon>
        <taxon>Mastigamoebida</taxon>
        <taxon>Entamoebidae</taxon>
        <taxon>Entamoeba</taxon>
    </lineage>
</organism>
<keyword evidence="2" id="KW-1185">Reference proteome</keyword>
<dbReference type="Proteomes" id="UP000008076">
    <property type="component" value="Unassembled WGS sequence"/>
</dbReference>
<dbReference type="RefSeq" id="XP_001735670.1">
    <property type="nucleotide sequence ID" value="XM_001735618.1"/>
</dbReference>
<gene>
    <name evidence="1" type="ORF">EDI_338380</name>
</gene>
<evidence type="ECO:0000313" key="1">
    <source>
        <dbReference type="EMBL" id="EDR28116.1"/>
    </source>
</evidence>
<feature type="non-terminal residue" evidence="1">
    <location>
        <position position="214"/>
    </location>
</feature>
<dbReference type="KEGG" id="edi:EDI_338380"/>
<dbReference type="OrthoDB" id="10261027at2759"/>
<dbReference type="GeneID" id="5880634"/>
<reference evidence="2" key="1">
    <citation type="submission" date="2007-12" db="EMBL/GenBank/DDBJ databases">
        <title>Annotation of Entamoeba dispar SAW760.</title>
        <authorList>
            <person name="Lorenzi H."/>
            <person name="Inman J."/>
            <person name="Schobel S."/>
            <person name="Amedeo P."/>
            <person name="Caler E."/>
        </authorList>
    </citation>
    <scope>NUCLEOTIDE SEQUENCE [LARGE SCALE GENOMIC DNA]</scope>
    <source>
        <strain evidence="2">ATCC PRA-260 / SAW760</strain>
    </source>
</reference>
<protein>
    <submittedName>
        <fullName evidence="1">Uncharacterized protein</fullName>
    </submittedName>
</protein>